<sequence length="31" mass="3329">MRNCGCGSHDALVLRLVCERTLLGGLNSLLN</sequence>
<name>X8J012_9AGAM</name>
<gene>
    <name evidence="1" type="ORF">RSOL_106580</name>
</gene>
<dbReference type="Proteomes" id="UP000030108">
    <property type="component" value="Unassembled WGS sequence"/>
</dbReference>
<comment type="caution">
    <text evidence="1">The sequence shown here is derived from an EMBL/GenBank/DDBJ whole genome shotgun (WGS) entry which is preliminary data.</text>
</comment>
<accession>X8J012</accession>
<protein>
    <submittedName>
        <fullName evidence="1">Uncharacterized protein</fullName>
    </submittedName>
</protein>
<proteinExistence type="predicted"/>
<dbReference type="AlphaFoldDB" id="X8J012"/>
<dbReference type="EMBL" id="JATN01000322">
    <property type="protein sequence ID" value="EUC55272.1"/>
    <property type="molecule type" value="Genomic_DNA"/>
</dbReference>
<evidence type="ECO:0000313" key="2">
    <source>
        <dbReference type="Proteomes" id="UP000030108"/>
    </source>
</evidence>
<reference evidence="2" key="1">
    <citation type="journal article" date="2014" name="Genome Announc.">
        <title>Draft genome sequence of the plant-pathogenic soil fungus Rhizoctonia solani anastomosis group 3 strain Rhs1AP.</title>
        <authorList>
            <person name="Cubeta M.A."/>
            <person name="Thomas E."/>
            <person name="Dean R.A."/>
            <person name="Jabaji S."/>
            <person name="Neate S.M."/>
            <person name="Tavantzis S."/>
            <person name="Toda T."/>
            <person name="Vilgalys R."/>
            <person name="Bharathan N."/>
            <person name="Fedorova-Abrams N."/>
            <person name="Pakala S.B."/>
            <person name="Pakala S.M."/>
            <person name="Zafar N."/>
            <person name="Joardar V."/>
            <person name="Losada L."/>
            <person name="Nierman W.C."/>
        </authorList>
    </citation>
    <scope>NUCLEOTIDE SEQUENCE [LARGE SCALE GENOMIC DNA]</scope>
    <source>
        <strain evidence="2">AG-3</strain>
    </source>
</reference>
<organism evidence="1 2">
    <name type="scientific">Rhizoctonia solani AG-3 Rhs1AP</name>
    <dbReference type="NCBI Taxonomy" id="1086054"/>
    <lineage>
        <taxon>Eukaryota</taxon>
        <taxon>Fungi</taxon>
        <taxon>Dikarya</taxon>
        <taxon>Basidiomycota</taxon>
        <taxon>Agaricomycotina</taxon>
        <taxon>Agaricomycetes</taxon>
        <taxon>Cantharellales</taxon>
        <taxon>Ceratobasidiaceae</taxon>
        <taxon>Rhizoctonia</taxon>
    </lineage>
</organism>
<evidence type="ECO:0000313" key="1">
    <source>
        <dbReference type="EMBL" id="EUC55272.1"/>
    </source>
</evidence>